<dbReference type="GO" id="GO:0005840">
    <property type="term" value="C:ribosome"/>
    <property type="evidence" value="ECO:0007669"/>
    <property type="project" value="UniProtKB-KW"/>
</dbReference>
<comment type="caution">
    <text evidence="4">The sequence shown here is derived from an EMBL/GenBank/DDBJ whole genome shotgun (WGS) entry which is preliminary data.</text>
</comment>
<name>A0A4Y9ZJC6_9AGAM</name>
<dbReference type="InterPro" id="IPR023574">
    <property type="entry name" value="Ribosomal_uL4_dom_sf"/>
</dbReference>
<gene>
    <name evidence="4" type="ORF">EWM64_g10463</name>
</gene>
<protein>
    <submittedName>
        <fullName evidence="4">Uncharacterized protein</fullName>
    </submittedName>
</protein>
<accession>A0A4Y9ZJC6</accession>
<dbReference type="GO" id="GO:0006412">
    <property type="term" value="P:translation"/>
    <property type="evidence" value="ECO:0007669"/>
    <property type="project" value="InterPro"/>
</dbReference>
<comment type="similarity">
    <text evidence="1">Belongs to the universal ribosomal protein uL4 family.</text>
</comment>
<keyword evidence="2" id="KW-0689">Ribosomal protein</keyword>
<feature type="non-terminal residue" evidence="4">
    <location>
        <position position="58"/>
    </location>
</feature>
<dbReference type="GO" id="GO:1990904">
    <property type="term" value="C:ribonucleoprotein complex"/>
    <property type="evidence" value="ECO:0007669"/>
    <property type="project" value="UniProtKB-KW"/>
</dbReference>
<evidence type="ECO:0000313" key="4">
    <source>
        <dbReference type="EMBL" id="TFY73549.1"/>
    </source>
</evidence>
<dbReference type="InterPro" id="IPR045240">
    <property type="entry name" value="Ribosomal_uL4_euk/arch"/>
</dbReference>
<dbReference type="GO" id="GO:0003735">
    <property type="term" value="F:structural constituent of ribosome"/>
    <property type="evidence" value="ECO:0007669"/>
    <property type="project" value="InterPro"/>
</dbReference>
<dbReference type="PANTHER" id="PTHR19431">
    <property type="entry name" value="60S RIBOSOMAL PROTEIN L4"/>
    <property type="match status" value="1"/>
</dbReference>
<sequence length="58" mass="6090">MAARPTVSIYSTSGGASTSLPLPAVLTAPIRLDVVQQVHKSIAKNKRQAYSVSEKAGH</sequence>
<dbReference type="OrthoDB" id="10259785at2759"/>
<dbReference type="AlphaFoldDB" id="A0A4Y9ZJC6"/>
<dbReference type="Gene3D" id="3.40.1370.10">
    <property type="match status" value="1"/>
</dbReference>
<evidence type="ECO:0000256" key="2">
    <source>
        <dbReference type="ARBA" id="ARBA00022980"/>
    </source>
</evidence>
<organism evidence="4 5">
    <name type="scientific">Hericium alpestre</name>
    <dbReference type="NCBI Taxonomy" id="135208"/>
    <lineage>
        <taxon>Eukaryota</taxon>
        <taxon>Fungi</taxon>
        <taxon>Dikarya</taxon>
        <taxon>Basidiomycota</taxon>
        <taxon>Agaricomycotina</taxon>
        <taxon>Agaricomycetes</taxon>
        <taxon>Russulales</taxon>
        <taxon>Hericiaceae</taxon>
        <taxon>Hericium</taxon>
    </lineage>
</organism>
<dbReference type="Proteomes" id="UP000298061">
    <property type="component" value="Unassembled WGS sequence"/>
</dbReference>
<keyword evidence="3" id="KW-0687">Ribonucleoprotein</keyword>
<dbReference type="EMBL" id="SFCI01002752">
    <property type="protein sequence ID" value="TFY73549.1"/>
    <property type="molecule type" value="Genomic_DNA"/>
</dbReference>
<dbReference type="SUPFAM" id="SSF52166">
    <property type="entry name" value="Ribosomal protein L4"/>
    <property type="match status" value="1"/>
</dbReference>
<proteinExistence type="inferred from homology"/>
<evidence type="ECO:0000256" key="3">
    <source>
        <dbReference type="ARBA" id="ARBA00023274"/>
    </source>
</evidence>
<evidence type="ECO:0000256" key="1">
    <source>
        <dbReference type="ARBA" id="ARBA00010528"/>
    </source>
</evidence>
<dbReference type="STRING" id="135208.A0A4Y9ZJC6"/>
<reference evidence="4 5" key="1">
    <citation type="submission" date="2019-02" db="EMBL/GenBank/DDBJ databases">
        <title>Genome sequencing of the rare red list fungi Hericium alpestre (H. flagellum).</title>
        <authorList>
            <person name="Buettner E."/>
            <person name="Kellner H."/>
        </authorList>
    </citation>
    <scope>NUCLEOTIDE SEQUENCE [LARGE SCALE GENOMIC DNA]</scope>
    <source>
        <strain evidence="4 5">DSM 108284</strain>
    </source>
</reference>
<evidence type="ECO:0000313" key="5">
    <source>
        <dbReference type="Proteomes" id="UP000298061"/>
    </source>
</evidence>
<keyword evidence="5" id="KW-1185">Reference proteome</keyword>